<evidence type="ECO:0000313" key="3">
    <source>
        <dbReference type="EMBL" id="BBO20135.1"/>
    </source>
</evidence>
<protein>
    <submittedName>
        <fullName evidence="3">Metallophosphoesterase</fullName>
    </submittedName>
</protein>
<dbReference type="InterPro" id="IPR011152">
    <property type="entry name" value="Pesterase_MJ0912"/>
</dbReference>
<evidence type="ECO:0000256" key="1">
    <source>
        <dbReference type="ARBA" id="ARBA00008950"/>
    </source>
</evidence>
<dbReference type="InterPro" id="IPR029052">
    <property type="entry name" value="Metallo-depent_PP-like"/>
</dbReference>
<name>A0A809R721_9PROT</name>
<dbReference type="PANTHER" id="PTHR42850">
    <property type="entry name" value="METALLOPHOSPHOESTERASE"/>
    <property type="match status" value="1"/>
</dbReference>
<dbReference type="Gene3D" id="3.60.21.10">
    <property type="match status" value="1"/>
</dbReference>
<organism evidence="3 4">
    <name type="scientific">Candidatus Desulfobacillus denitrificans</name>
    <dbReference type="NCBI Taxonomy" id="2608985"/>
    <lineage>
        <taxon>Bacteria</taxon>
        <taxon>Pseudomonadati</taxon>
        <taxon>Pseudomonadota</taxon>
        <taxon>Betaproteobacteria</taxon>
        <taxon>Candidatus Desulfobacillus</taxon>
    </lineage>
</organism>
<sequence length="247" mass="26497">MRTALLADIHSNLEALQACLAHARREGVDRFAFLGDLIGYGADPLACLDIIAGLVDAGAPAVLGNHDEACLGGQLDAMHFAARDAIYWTRERLGPHERAFLAGLPLAVAETDRLLVHASAERPEAWTYITGPREAAQAFAATPARVVLVGHVHHPQLYFTMPGGAIRDFAPVPGVPLPLSDFRRWLAIVGSVGQPRDGNPAACYALHDAGAGTLTHFRVPYDVQAAARKILDAGLPERLAWRLLEGE</sequence>
<dbReference type="PIRSF" id="PIRSF000883">
    <property type="entry name" value="Pesterase_MJ0912"/>
    <property type="match status" value="1"/>
</dbReference>
<dbReference type="SUPFAM" id="SSF56300">
    <property type="entry name" value="Metallo-dependent phosphatases"/>
    <property type="match status" value="1"/>
</dbReference>
<dbReference type="Proteomes" id="UP000662914">
    <property type="component" value="Chromosome"/>
</dbReference>
<reference evidence="3" key="1">
    <citation type="journal article" name="DNA Res.">
        <title>The physiological potential of anammox bacteria as revealed by their core genome structure.</title>
        <authorList>
            <person name="Okubo T."/>
            <person name="Toyoda A."/>
            <person name="Fukuhara K."/>
            <person name="Uchiyama I."/>
            <person name="Harigaya Y."/>
            <person name="Kuroiwa M."/>
            <person name="Suzuki T."/>
            <person name="Murakami Y."/>
            <person name="Suwa Y."/>
            <person name="Takami H."/>
        </authorList>
    </citation>
    <scope>NUCLEOTIDE SEQUENCE</scope>
    <source>
        <strain evidence="3">317325-3</strain>
    </source>
</reference>
<gene>
    <name evidence="3" type="ORF">DSYM_08340</name>
</gene>
<dbReference type="KEGG" id="ddz:DSYM_08340"/>
<dbReference type="Pfam" id="PF12850">
    <property type="entry name" value="Metallophos_2"/>
    <property type="match status" value="1"/>
</dbReference>
<dbReference type="InterPro" id="IPR024654">
    <property type="entry name" value="Calcineurin-like_PHP_lpxH"/>
</dbReference>
<dbReference type="GO" id="GO:0016791">
    <property type="term" value="F:phosphatase activity"/>
    <property type="evidence" value="ECO:0007669"/>
    <property type="project" value="TreeGrafter"/>
</dbReference>
<evidence type="ECO:0000313" key="4">
    <source>
        <dbReference type="Proteomes" id="UP000662914"/>
    </source>
</evidence>
<dbReference type="PANTHER" id="PTHR42850:SF2">
    <property type="entry name" value="BLL5683 PROTEIN"/>
    <property type="match status" value="1"/>
</dbReference>
<dbReference type="CDD" id="cd00838">
    <property type="entry name" value="MPP_superfamily"/>
    <property type="match status" value="1"/>
</dbReference>
<dbReference type="GO" id="GO:0005737">
    <property type="term" value="C:cytoplasm"/>
    <property type="evidence" value="ECO:0007669"/>
    <property type="project" value="TreeGrafter"/>
</dbReference>
<accession>A0A809R721</accession>
<evidence type="ECO:0000259" key="2">
    <source>
        <dbReference type="Pfam" id="PF12850"/>
    </source>
</evidence>
<proteinExistence type="inferred from homology"/>
<dbReference type="AlphaFoldDB" id="A0A809R721"/>
<dbReference type="EMBL" id="AP021857">
    <property type="protein sequence ID" value="BBO20135.1"/>
    <property type="molecule type" value="Genomic_DNA"/>
</dbReference>
<comment type="similarity">
    <text evidence="1">Belongs to the metallophosphoesterase superfamily. YfcE family.</text>
</comment>
<dbReference type="InterPro" id="IPR050126">
    <property type="entry name" value="Ap4A_hydrolase"/>
</dbReference>
<feature type="domain" description="Calcineurin-like phosphoesterase" evidence="2">
    <location>
        <begin position="1"/>
        <end position="209"/>
    </location>
</feature>